<evidence type="ECO:0000313" key="1">
    <source>
        <dbReference type="EMBL" id="QSB04649.1"/>
    </source>
</evidence>
<name>A0A895XMM6_9ACTN</name>
<organism evidence="1 2">
    <name type="scientific">Natronoglycomyces albus</name>
    <dbReference type="NCBI Taxonomy" id="2811108"/>
    <lineage>
        <taxon>Bacteria</taxon>
        <taxon>Bacillati</taxon>
        <taxon>Actinomycetota</taxon>
        <taxon>Actinomycetes</taxon>
        <taxon>Glycomycetales</taxon>
        <taxon>Glycomycetaceae</taxon>
        <taxon>Natronoglycomyces</taxon>
    </lineage>
</organism>
<sequence length="90" mass="10203">MEQTDYVAQVEHLVHTIQPRIGENFTELFAEMLYNGEHPVALQALADLAIQRRFPLSGQQIQAFATLAHHPPRDEYLLSKIDEFTTAATP</sequence>
<evidence type="ECO:0000313" key="2">
    <source>
        <dbReference type="Proteomes" id="UP000662939"/>
    </source>
</evidence>
<reference evidence="1" key="1">
    <citation type="submission" date="2021-02" db="EMBL/GenBank/DDBJ databases">
        <title>Natronoglycomyces albus gen. nov., sp. nov, a haloalkaliphilic actinobacterium from a soda solonchak soil.</title>
        <authorList>
            <person name="Sorokin D.Y."/>
            <person name="Khijniak T.V."/>
            <person name="Zakharycheva A.P."/>
            <person name="Boueva O.V."/>
            <person name="Ariskina E.V."/>
            <person name="Hahnke R.L."/>
            <person name="Bunk B."/>
            <person name="Sproer C."/>
            <person name="Schumann P."/>
            <person name="Evtushenko L.I."/>
            <person name="Kublanov I.V."/>
        </authorList>
    </citation>
    <scope>NUCLEOTIDE SEQUENCE</scope>
    <source>
        <strain evidence="1">DSM 106290</strain>
    </source>
</reference>
<dbReference type="AlphaFoldDB" id="A0A895XMM6"/>
<keyword evidence="2" id="KW-1185">Reference proteome</keyword>
<accession>A0A895XMM6</accession>
<gene>
    <name evidence="1" type="ORF">JQS30_12825</name>
</gene>
<dbReference type="EMBL" id="CP070496">
    <property type="protein sequence ID" value="QSB04649.1"/>
    <property type="molecule type" value="Genomic_DNA"/>
</dbReference>
<dbReference type="Proteomes" id="UP000662939">
    <property type="component" value="Chromosome"/>
</dbReference>
<protein>
    <submittedName>
        <fullName evidence="1">Uncharacterized protein</fullName>
    </submittedName>
</protein>
<proteinExistence type="predicted"/>
<dbReference type="KEGG" id="nav:JQS30_12825"/>
<dbReference type="RefSeq" id="WP_213170645.1">
    <property type="nucleotide sequence ID" value="NZ_CP070496.1"/>
</dbReference>